<dbReference type="InterPro" id="IPR001882">
    <property type="entry name" value="Biotin_BS"/>
</dbReference>
<dbReference type="InterPro" id="IPR005479">
    <property type="entry name" value="CPAse_ATP-bd"/>
</dbReference>
<feature type="domain" description="Lipoyl-binding" evidence="9">
    <location>
        <begin position="1158"/>
        <end position="1236"/>
    </location>
</feature>
<dbReference type="InterPro" id="IPR005482">
    <property type="entry name" value="Biotin_COase_C"/>
</dbReference>
<dbReference type="InterPro" id="IPR005481">
    <property type="entry name" value="BC-like_N"/>
</dbReference>
<dbReference type="PROSITE" id="PS50979">
    <property type="entry name" value="BC"/>
    <property type="match status" value="1"/>
</dbReference>
<organism evidence="12 13">
    <name type="scientific">Curtobacterium poinsettiae</name>
    <dbReference type="NCBI Taxonomy" id="159612"/>
    <lineage>
        <taxon>Bacteria</taxon>
        <taxon>Bacillati</taxon>
        <taxon>Actinomycetota</taxon>
        <taxon>Actinomycetes</taxon>
        <taxon>Micrococcales</taxon>
        <taxon>Microbacteriaceae</taxon>
        <taxon>Curtobacterium</taxon>
    </lineage>
</organism>
<dbReference type="Gene3D" id="3.30.1360.40">
    <property type="match status" value="1"/>
</dbReference>
<dbReference type="InterPro" id="IPR011053">
    <property type="entry name" value="Single_hybrid_motif"/>
</dbReference>
<dbReference type="SUPFAM" id="SSF52440">
    <property type="entry name" value="PreATP-grasp domain"/>
    <property type="match status" value="1"/>
</dbReference>
<dbReference type="EMBL" id="CP106879">
    <property type="protein sequence ID" value="UYC81595.1"/>
    <property type="molecule type" value="Genomic_DNA"/>
</dbReference>
<dbReference type="SUPFAM" id="SSF56059">
    <property type="entry name" value="Glutathione synthetase ATP-binding domain-like"/>
    <property type="match status" value="1"/>
</dbReference>
<dbReference type="FunFam" id="3.40.50.20:FF:000010">
    <property type="entry name" value="Propionyl-CoA carboxylase subunit alpha"/>
    <property type="match status" value="1"/>
</dbReference>
<feature type="domain" description="ATP-grasp" evidence="10">
    <location>
        <begin position="139"/>
        <end position="336"/>
    </location>
</feature>
<dbReference type="Pfam" id="PF00289">
    <property type="entry name" value="Biotin_carb_N"/>
    <property type="match status" value="1"/>
</dbReference>
<dbReference type="GO" id="GO:0005524">
    <property type="term" value="F:ATP binding"/>
    <property type="evidence" value="ECO:0007669"/>
    <property type="project" value="UniProtKB-UniRule"/>
</dbReference>
<dbReference type="Gene3D" id="2.40.100.10">
    <property type="entry name" value="Cyclophilin-like"/>
    <property type="match status" value="2"/>
</dbReference>
<gene>
    <name evidence="12" type="primary">uca</name>
    <name evidence="12" type="ORF">OE229_03800</name>
</gene>
<dbReference type="Pfam" id="PF02785">
    <property type="entry name" value="Biotin_carb_C"/>
    <property type="match status" value="1"/>
</dbReference>
<dbReference type="PROSITE" id="PS50968">
    <property type="entry name" value="BIOTINYL_LIPOYL"/>
    <property type="match status" value="1"/>
</dbReference>
<dbReference type="NCBIfam" id="TIGR02712">
    <property type="entry name" value="urea_carbox"/>
    <property type="match status" value="1"/>
</dbReference>
<keyword evidence="2 12" id="KW-0436">Ligase</keyword>
<dbReference type="Pfam" id="PF02626">
    <property type="entry name" value="CT_A_B"/>
    <property type="match status" value="1"/>
</dbReference>
<evidence type="ECO:0000256" key="5">
    <source>
        <dbReference type="ARBA" id="ARBA00022840"/>
    </source>
</evidence>
<feature type="domain" description="Biotin carboxylation" evidence="11">
    <location>
        <begin position="20"/>
        <end position="476"/>
    </location>
</feature>
<dbReference type="GO" id="GO:0046872">
    <property type="term" value="F:metal ion binding"/>
    <property type="evidence" value="ECO:0007669"/>
    <property type="project" value="InterPro"/>
</dbReference>
<dbReference type="SMART" id="SM00796">
    <property type="entry name" value="AHS1"/>
    <property type="match status" value="1"/>
</dbReference>
<dbReference type="InterPro" id="IPR011761">
    <property type="entry name" value="ATP-grasp"/>
</dbReference>
<evidence type="ECO:0000256" key="7">
    <source>
        <dbReference type="PROSITE-ProRule" id="PRU00409"/>
    </source>
</evidence>
<dbReference type="InterPro" id="IPR014084">
    <property type="entry name" value="Urea_COase"/>
</dbReference>
<dbReference type="Gene3D" id="2.40.50.100">
    <property type="match status" value="1"/>
</dbReference>
<dbReference type="NCBIfam" id="TIGR00724">
    <property type="entry name" value="urea_amlyse_rel"/>
    <property type="match status" value="1"/>
</dbReference>
<dbReference type="PANTHER" id="PTHR18866">
    <property type="entry name" value="CARBOXYLASE:PYRUVATE/ACETYL-COA/PROPIONYL-COA CARBOXYLASE"/>
    <property type="match status" value="1"/>
</dbReference>
<dbReference type="Proteomes" id="UP001062223">
    <property type="component" value="Chromosome"/>
</dbReference>
<dbReference type="Pfam" id="PF02786">
    <property type="entry name" value="CPSase_L_D2"/>
    <property type="match status" value="1"/>
</dbReference>
<protein>
    <submittedName>
        <fullName evidence="12">Urea carboxylase</fullName>
        <ecNumber evidence="12">6.3.4.6</ecNumber>
    </submittedName>
</protein>
<keyword evidence="4" id="KW-0378">Hydrolase</keyword>
<dbReference type="Gene3D" id="3.30.470.20">
    <property type="entry name" value="ATP-grasp fold, B domain"/>
    <property type="match status" value="1"/>
</dbReference>
<dbReference type="InterPro" id="IPR000089">
    <property type="entry name" value="Biotin_lipoyl"/>
</dbReference>
<feature type="region of interest" description="Disordered" evidence="8">
    <location>
        <begin position="806"/>
        <end position="826"/>
    </location>
</feature>
<evidence type="ECO:0000313" key="13">
    <source>
        <dbReference type="Proteomes" id="UP001062223"/>
    </source>
</evidence>
<dbReference type="AlphaFoldDB" id="A0A9Q9PAN9"/>
<dbReference type="CDD" id="cd06850">
    <property type="entry name" value="biotinyl_domain"/>
    <property type="match status" value="1"/>
</dbReference>
<dbReference type="SUPFAM" id="SSF160467">
    <property type="entry name" value="PH0987 N-terminal domain-like"/>
    <property type="match status" value="1"/>
</dbReference>
<comment type="cofactor">
    <cofactor evidence="1">
        <name>biotin</name>
        <dbReference type="ChEBI" id="CHEBI:57586"/>
    </cofactor>
</comment>
<dbReference type="Pfam" id="PF02682">
    <property type="entry name" value="CT_C_D"/>
    <property type="match status" value="1"/>
</dbReference>
<evidence type="ECO:0000256" key="1">
    <source>
        <dbReference type="ARBA" id="ARBA00001953"/>
    </source>
</evidence>
<accession>A0A9Q9PAN9</accession>
<dbReference type="SUPFAM" id="SSF50891">
    <property type="entry name" value="Cyclophilin-like"/>
    <property type="match status" value="2"/>
</dbReference>
<sequence length="1239" mass="131781">MTAAPDPTGTATVNQTPALRTDTVLVANRGEIARRIIRSAKALGMRTVAVYSDADRAAPHVREADVAVRLGPAPARDSYLRIDAVVQAAKDTGAGLVHPGYGFLSENTDFARACEDAGIRFVGPTADQIVRFGAKHTARELAAAAGVPMLAGTGLLASVDDAVAEAERIGLPVMLKATGGGGGIGMQACSTLDEVREAYTSVTRTATAAFGSAGIFLERLVRPARHVEVQLFGDGEGRVAVIGDRDCSLQRRNQKVIEEAPAPALPEHVRAELHASARRLAESVGYRSAGTVEFVYDPVREEASFLEVNTRLQVEHPVTEEVFGVDLVELMLRLARDGAVGIDPDVFDRTWTPNGHAVEARVYAEDPAKGSLPSSGLVTQAVFPSATTASGERTGIRVDGWVETGSEVSAFYDPMIAKVIATGETRDDALDLLRDGLAATRIDGIVTNAGLLRALTDDLELRTATHSTSTLDATEDPDPRIDVVAPGTMTMIQDLPGRVGYWQVGVPPSGPFDAASFAEANRAVGNPDGAPALEVTATGPTLRFSAAAVVAITGAPVPVTLDGEPVPLWEPVEVGAGQTLAIGTAPGPGLRTYLAVRGGFDVPTYLGSTATFTLGGFGGHAGRALLAGDVLRPGSPDSDAPHPAFPSGTRLGLVGGPTPADRRTALTDAWEIAVTEGPHAAPDFFTRADLDVFYATDYAVHHNSARTGIRLIGPRPEWARTDGGEAGLHPSNIHDTPYAVGAIDFTGDTPIILGPDGPSLGGFVCPAVVASGDLWKLGQLRPGDTVRFVPVREADAAALDVHRASRTVPRTGSDGSTGGDGDDGVIARLDATDVRPSVAYRRDGDDNVLVEYGDMTLDIALRMRVHALMTKLQEHTPKGILDITPGIRSLQVHTDASVLKARDVAGLLRELEDEIPPTDQLVVPSRTVKLPLSWDDPATRLAIERYMNGVRNDAPWTPWNIEFIRRINGLESVDDVFRTVFDASYLVLGLGDVYLGAPVATPLDPRHRLVTTKYNPARTWTAENSVGIGGAYLCIYGMEGPGGYQFVGRTVQIWNRFRRGGLFQEHPWALRFFDRIEWYPVGADELLELRAETDAGRGSFETVEGEFSIASYNRFLADNAGSIADFRAQQAQAFGEEKERWRASGEFDVRDEPAAVVADAVTVPEGSIAVYAPFTSTVWQVDVRPGDRVDEGQKLLAVEAMKMESMVHAPVPGHVLEVYIKPGDQVAPGQVLAAIGAAA</sequence>
<dbReference type="InterPro" id="IPR016185">
    <property type="entry name" value="PreATP-grasp_dom_sf"/>
</dbReference>
<keyword evidence="6" id="KW-0092">Biotin</keyword>
<evidence type="ECO:0000256" key="2">
    <source>
        <dbReference type="ARBA" id="ARBA00022598"/>
    </source>
</evidence>
<reference evidence="12" key="1">
    <citation type="submission" date="2022-09" db="EMBL/GenBank/DDBJ databases">
        <title>Taxonomy of Curtobacterium flaccumfaciens.</title>
        <authorList>
            <person name="Osdaghi E."/>
            <person name="Taghavi S.M."/>
            <person name="Hamidizade M."/>
            <person name="Abachi H."/>
            <person name="Fazliarab A."/>
            <person name="Baeyen S."/>
            <person name="Portier P."/>
            <person name="Van Vaerenbergh J."/>
            <person name="Jacques M.-A."/>
        </authorList>
    </citation>
    <scope>NUCLEOTIDE SEQUENCE</scope>
    <source>
        <strain evidence="12">AGQB46</strain>
    </source>
</reference>
<dbReference type="InterPro" id="IPR003778">
    <property type="entry name" value="CT_A_B"/>
</dbReference>
<evidence type="ECO:0000259" key="9">
    <source>
        <dbReference type="PROSITE" id="PS50968"/>
    </source>
</evidence>
<name>A0A9Q9PAN9_9MICO</name>
<dbReference type="PROSITE" id="PS50975">
    <property type="entry name" value="ATP_GRASP"/>
    <property type="match status" value="1"/>
</dbReference>
<dbReference type="GO" id="GO:0004847">
    <property type="term" value="F:urea carboxylase activity"/>
    <property type="evidence" value="ECO:0007669"/>
    <property type="project" value="UniProtKB-EC"/>
</dbReference>
<evidence type="ECO:0000259" key="10">
    <source>
        <dbReference type="PROSITE" id="PS50975"/>
    </source>
</evidence>
<evidence type="ECO:0000313" key="12">
    <source>
        <dbReference type="EMBL" id="UYC81595.1"/>
    </source>
</evidence>
<evidence type="ECO:0000256" key="8">
    <source>
        <dbReference type="SAM" id="MobiDB-lite"/>
    </source>
</evidence>
<dbReference type="PROSITE" id="PS00867">
    <property type="entry name" value="CPSASE_2"/>
    <property type="match status" value="1"/>
</dbReference>
<evidence type="ECO:0000256" key="6">
    <source>
        <dbReference type="ARBA" id="ARBA00023267"/>
    </source>
</evidence>
<feature type="region of interest" description="Disordered" evidence="8">
    <location>
        <begin position="634"/>
        <end position="656"/>
    </location>
</feature>
<keyword evidence="5 7" id="KW-0067">ATP-binding</keyword>
<dbReference type="PROSITE" id="PS00188">
    <property type="entry name" value="BIOTIN"/>
    <property type="match status" value="1"/>
</dbReference>
<dbReference type="GO" id="GO:0016787">
    <property type="term" value="F:hydrolase activity"/>
    <property type="evidence" value="ECO:0007669"/>
    <property type="project" value="UniProtKB-KW"/>
</dbReference>
<dbReference type="SMART" id="SM00797">
    <property type="entry name" value="AHS2"/>
    <property type="match status" value="1"/>
</dbReference>
<dbReference type="EC" id="6.3.4.6" evidence="12"/>
<evidence type="ECO:0000256" key="4">
    <source>
        <dbReference type="ARBA" id="ARBA00022801"/>
    </source>
</evidence>
<dbReference type="Pfam" id="PF00364">
    <property type="entry name" value="Biotin_lipoyl"/>
    <property type="match status" value="1"/>
</dbReference>
<dbReference type="InterPro" id="IPR050856">
    <property type="entry name" value="Biotin_carboxylase_complex"/>
</dbReference>
<keyword evidence="3 7" id="KW-0547">Nucleotide-binding</keyword>
<dbReference type="InterPro" id="IPR003833">
    <property type="entry name" value="CT_C_D"/>
</dbReference>
<dbReference type="PANTHER" id="PTHR18866:SF128">
    <property type="entry name" value="UREA AMIDOLYASE"/>
    <property type="match status" value="1"/>
</dbReference>
<dbReference type="InterPro" id="IPR029000">
    <property type="entry name" value="Cyclophilin-like_dom_sf"/>
</dbReference>
<evidence type="ECO:0000259" key="11">
    <source>
        <dbReference type="PROSITE" id="PS50979"/>
    </source>
</evidence>
<dbReference type="SUPFAM" id="SSF51246">
    <property type="entry name" value="Rudiment single hybrid motif"/>
    <property type="match status" value="1"/>
</dbReference>
<evidence type="ECO:0000256" key="3">
    <source>
        <dbReference type="ARBA" id="ARBA00022741"/>
    </source>
</evidence>
<dbReference type="SMART" id="SM00878">
    <property type="entry name" value="Biotin_carb_C"/>
    <property type="match status" value="1"/>
</dbReference>
<dbReference type="InterPro" id="IPR011054">
    <property type="entry name" value="Rudment_hybrid_motif"/>
</dbReference>
<dbReference type="RefSeq" id="WP_262139804.1">
    <property type="nucleotide sequence ID" value="NZ_CP106879.1"/>
</dbReference>
<dbReference type="SUPFAM" id="SSF51230">
    <property type="entry name" value="Single hybrid motif"/>
    <property type="match status" value="1"/>
</dbReference>
<proteinExistence type="predicted"/>
<dbReference type="KEGG" id="cpoi:OE229_03800"/>
<dbReference type="InterPro" id="IPR011764">
    <property type="entry name" value="Biotin_carboxylation_dom"/>
</dbReference>